<organism evidence="10 11">
    <name type="scientific">Candidatus Collierbacteria bacterium RIFCSPHIGHO2_02_FULL_49_10</name>
    <dbReference type="NCBI Taxonomy" id="1817723"/>
    <lineage>
        <taxon>Bacteria</taxon>
        <taxon>Candidatus Collieribacteriota</taxon>
    </lineage>
</organism>
<comment type="catalytic activity">
    <reaction evidence="1">
        <text>D-fructose 6-phosphate + L-glutamine = D-glucosamine 6-phosphate + L-glutamate</text>
        <dbReference type="Rhea" id="RHEA:13237"/>
        <dbReference type="ChEBI" id="CHEBI:29985"/>
        <dbReference type="ChEBI" id="CHEBI:58359"/>
        <dbReference type="ChEBI" id="CHEBI:58725"/>
        <dbReference type="ChEBI" id="CHEBI:61527"/>
        <dbReference type="EC" id="2.6.1.16"/>
    </reaction>
</comment>
<dbReference type="Pfam" id="PF13522">
    <property type="entry name" value="GATase_6"/>
    <property type="match status" value="1"/>
</dbReference>
<dbReference type="InterPro" id="IPR017932">
    <property type="entry name" value="GATase_2_dom"/>
</dbReference>
<proteinExistence type="predicted"/>
<dbReference type="CDD" id="cd05009">
    <property type="entry name" value="SIS_GlmS_GlmD_2"/>
    <property type="match status" value="1"/>
</dbReference>
<protein>
    <recommendedName>
        <fullName evidence="3">Glutamine--fructose-6-phosphate aminotransferase [isomerizing]</fullName>
        <ecNumber evidence="2">2.6.1.16</ecNumber>
    </recommendedName>
</protein>
<dbReference type="PROSITE" id="PS51464">
    <property type="entry name" value="SIS"/>
    <property type="match status" value="2"/>
</dbReference>
<accession>A0A1F5ETB6</accession>
<feature type="domain" description="SIS" evidence="9">
    <location>
        <begin position="273"/>
        <end position="411"/>
    </location>
</feature>
<evidence type="ECO:0000259" key="9">
    <source>
        <dbReference type="PROSITE" id="PS51464"/>
    </source>
</evidence>
<feature type="domain" description="Glutamine amidotransferase type-2" evidence="8">
    <location>
        <begin position="2"/>
        <end position="212"/>
    </location>
</feature>
<evidence type="ECO:0000256" key="2">
    <source>
        <dbReference type="ARBA" id="ARBA00012916"/>
    </source>
</evidence>
<comment type="caution">
    <text evidence="10">The sequence shown here is derived from an EMBL/GenBank/DDBJ whole genome shotgun (WGS) entry which is preliminary data.</text>
</comment>
<evidence type="ECO:0000256" key="3">
    <source>
        <dbReference type="ARBA" id="ARBA00016090"/>
    </source>
</evidence>
<keyword evidence="5" id="KW-0808">Transferase</keyword>
<evidence type="ECO:0000256" key="5">
    <source>
        <dbReference type="ARBA" id="ARBA00022679"/>
    </source>
</evidence>
<evidence type="ECO:0000256" key="1">
    <source>
        <dbReference type="ARBA" id="ARBA00001031"/>
    </source>
</evidence>
<dbReference type="GO" id="GO:0097367">
    <property type="term" value="F:carbohydrate derivative binding"/>
    <property type="evidence" value="ECO:0007669"/>
    <property type="project" value="InterPro"/>
</dbReference>
<keyword evidence="4" id="KW-0032">Aminotransferase</keyword>
<dbReference type="CDD" id="cd05008">
    <property type="entry name" value="SIS_GlmS_GlmD_1"/>
    <property type="match status" value="1"/>
</dbReference>
<sequence>MCGIFATTNDQDAGKTILSGLKKLEYRGYDSWGIAVKGGGKLRSQKQTGRIAVSKTNLPKSKMGIGHTRWATHGGVTIGNAHPHFDCTGKLALIHNGIVDNYQDLEKKVKGHELAGETDSEIIAHLIEKELKTEKDLFLAVKKVVRLTEGYNAFVVMHQDFPYLVAAKTGSPLVIGVKPGENLLSSDVASLLGHTKQVIFLEDGQIAKIAPDVIRIESYTSAKEIKSVVQTINWTAKSASKSGFPHFMLKEIYDQPSVLTNIAESKVKEARELGKAIAKAKNIFMVACGTASYAALAGQYLFAGIAGKQVNSAIGSEFYYYDGFINTRSLCIALSQSGETIDTLQSVKFAKDRGAKAISLVNVKGSSLDRLSDETILLTAGPEKAVASTKAFLAKVAILLLAAHAMNRKTPHGVIEIKQATRAIRRILDFKYQKYLKKLAVKFKHSHSMFILGRGVSYPAALEAALKIKEVSYIHAEGFAAGELKHGVIALVNQNTPCLVFAPNDETYRDVISGAMEVKARGGLIIGISHKPNPMFDFYLPVPDSGNSTILPNVVVAQCLAYYLALARGLDPDMPRNLAKSVTVK</sequence>
<evidence type="ECO:0000259" key="8">
    <source>
        <dbReference type="PROSITE" id="PS51278"/>
    </source>
</evidence>
<dbReference type="InterPro" id="IPR047084">
    <property type="entry name" value="GFAT_N"/>
</dbReference>
<dbReference type="SUPFAM" id="SSF53697">
    <property type="entry name" value="SIS domain"/>
    <property type="match status" value="1"/>
</dbReference>
<keyword evidence="6" id="KW-0677">Repeat</keyword>
<dbReference type="Gene3D" id="3.40.50.10490">
    <property type="entry name" value="Glucose-6-phosphate isomerase like protein, domain 1"/>
    <property type="match status" value="2"/>
</dbReference>
<dbReference type="PANTHER" id="PTHR10937:SF0">
    <property type="entry name" value="GLUTAMINE--FRUCTOSE-6-PHOSPHATE TRANSAMINASE (ISOMERIZING)"/>
    <property type="match status" value="1"/>
</dbReference>
<feature type="domain" description="SIS" evidence="9">
    <location>
        <begin position="439"/>
        <end position="575"/>
    </location>
</feature>
<name>A0A1F5ETB6_9BACT</name>
<dbReference type="InterPro" id="IPR035490">
    <property type="entry name" value="GlmS/FrlB_SIS"/>
</dbReference>
<dbReference type="CDD" id="cd00714">
    <property type="entry name" value="GFAT"/>
    <property type="match status" value="1"/>
</dbReference>
<dbReference type="GO" id="GO:0006047">
    <property type="term" value="P:UDP-N-acetylglucosamine metabolic process"/>
    <property type="evidence" value="ECO:0007669"/>
    <property type="project" value="TreeGrafter"/>
</dbReference>
<dbReference type="SUPFAM" id="SSF56235">
    <property type="entry name" value="N-terminal nucleophile aminohydrolases (Ntn hydrolases)"/>
    <property type="match status" value="1"/>
</dbReference>
<dbReference type="NCBIfam" id="TIGR01135">
    <property type="entry name" value="glmS"/>
    <property type="match status" value="1"/>
</dbReference>
<evidence type="ECO:0000256" key="6">
    <source>
        <dbReference type="ARBA" id="ARBA00022737"/>
    </source>
</evidence>
<dbReference type="InterPro" id="IPR001347">
    <property type="entry name" value="SIS_dom"/>
</dbReference>
<dbReference type="GO" id="GO:0004360">
    <property type="term" value="F:glutamine-fructose-6-phosphate transaminase (isomerizing) activity"/>
    <property type="evidence" value="ECO:0007669"/>
    <property type="project" value="UniProtKB-EC"/>
</dbReference>
<dbReference type="InterPro" id="IPR046348">
    <property type="entry name" value="SIS_dom_sf"/>
</dbReference>
<dbReference type="Proteomes" id="UP000177390">
    <property type="component" value="Unassembled WGS sequence"/>
</dbReference>
<gene>
    <name evidence="10" type="ORF">A3D09_00095</name>
</gene>
<dbReference type="AlphaFoldDB" id="A0A1F5ETB6"/>
<dbReference type="Gene3D" id="3.60.20.10">
    <property type="entry name" value="Glutamine Phosphoribosylpyrophosphate, subunit 1, domain 1"/>
    <property type="match status" value="1"/>
</dbReference>
<dbReference type="InterPro" id="IPR035466">
    <property type="entry name" value="GlmS/AgaS_SIS"/>
</dbReference>
<dbReference type="NCBIfam" id="NF001484">
    <property type="entry name" value="PRK00331.1"/>
    <property type="match status" value="1"/>
</dbReference>
<dbReference type="PROSITE" id="PS51278">
    <property type="entry name" value="GATASE_TYPE_2"/>
    <property type="match status" value="1"/>
</dbReference>
<evidence type="ECO:0000313" key="11">
    <source>
        <dbReference type="Proteomes" id="UP000177390"/>
    </source>
</evidence>
<keyword evidence="7" id="KW-0315">Glutamine amidotransferase</keyword>
<evidence type="ECO:0000256" key="4">
    <source>
        <dbReference type="ARBA" id="ARBA00022576"/>
    </source>
</evidence>
<dbReference type="GO" id="GO:0006487">
    <property type="term" value="P:protein N-linked glycosylation"/>
    <property type="evidence" value="ECO:0007669"/>
    <property type="project" value="TreeGrafter"/>
</dbReference>
<evidence type="ECO:0000313" key="10">
    <source>
        <dbReference type="EMBL" id="OGD70648.1"/>
    </source>
</evidence>
<reference evidence="10 11" key="1">
    <citation type="journal article" date="2016" name="Nat. Commun.">
        <title>Thousands of microbial genomes shed light on interconnected biogeochemical processes in an aquifer system.</title>
        <authorList>
            <person name="Anantharaman K."/>
            <person name="Brown C.T."/>
            <person name="Hug L.A."/>
            <person name="Sharon I."/>
            <person name="Castelle C.J."/>
            <person name="Probst A.J."/>
            <person name="Thomas B.C."/>
            <person name="Singh A."/>
            <person name="Wilkins M.J."/>
            <person name="Karaoz U."/>
            <person name="Brodie E.L."/>
            <person name="Williams K.H."/>
            <person name="Hubbard S.S."/>
            <person name="Banfield J.F."/>
        </authorList>
    </citation>
    <scope>NUCLEOTIDE SEQUENCE [LARGE SCALE GENOMIC DNA]</scope>
</reference>
<dbReference type="EMBL" id="MFAH01000049">
    <property type="protein sequence ID" value="OGD70648.1"/>
    <property type="molecule type" value="Genomic_DNA"/>
</dbReference>
<dbReference type="Pfam" id="PF01380">
    <property type="entry name" value="SIS"/>
    <property type="match status" value="2"/>
</dbReference>
<dbReference type="EC" id="2.6.1.16" evidence="2"/>
<evidence type="ECO:0000256" key="7">
    <source>
        <dbReference type="ARBA" id="ARBA00022962"/>
    </source>
</evidence>
<dbReference type="InterPro" id="IPR005855">
    <property type="entry name" value="GFAT"/>
</dbReference>
<dbReference type="PANTHER" id="PTHR10937">
    <property type="entry name" value="GLUCOSAMINE--FRUCTOSE-6-PHOSPHATE AMINOTRANSFERASE, ISOMERIZING"/>
    <property type="match status" value="1"/>
</dbReference>
<dbReference type="GO" id="GO:0006002">
    <property type="term" value="P:fructose 6-phosphate metabolic process"/>
    <property type="evidence" value="ECO:0007669"/>
    <property type="project" value="TreeGrafter"/>
</dbReference>
<dbReference type="InterPro" id="IPR029055">
    <property type="entry name" value="Ntn_hydrolases_N"/>
</dbReference>